<evidence type="ECO:0000259" key="2">
    <source>
        <dbReference type="SMART" id="SM00513"/>
    </source>
</evidence>
<evidence type="ECO:0000313" key="3">
    <source>
        <dbReference type="EMBL" id="KAK9833020.1"/>
    </source>
</evidence>
<accession>A0AAW1RH74</accession>
<gene>
    <name evidence="3" type="ORF">WJX74_004631</name>
</gene>
<dbReference type="InterPro" id="IPR050667">
    <property type="entry name" value="PPR-containing_protein"/>
</dbReference>
<keyword evidence="4" id="KW-1185">Reference proteome</keyword>
<organism evidence="3 4">
    <name type="scientific">Apatococcus lobatus</name>
    <dbReference type="NCBI Taxonomy" id="904363"/>
    <lineage>
        <taxon>Eukaryota</taxon>
        <taxon>Viridiplantae</taxon>
        <taxon>Chlorophyta</taxon>
        <taxon>core chlorophytes</taxon>
        <taxon>Trebouxiophyceae</taxon>
        <taxon>Chlorellales</taxon>
        <taxon>Chlorellaceae</taxon>
        <taxon>Apatococcus</taxon>
    </lineage>
</organism>
<proteinExistence type="predicted"/>
<dbReference type="Gene3D" id="1.25.40.10">
    <property type="entry name" value="Tetratricopeptide repeat domain"/>
    <property type="match status" value="2"/>
</dbReference>
<evidence type="ECO:0000313" key="4">
    <source>
        <dbReference type="Proteomes" id="UP001438707"/>
    </source>
</evidence>
<comment type="caution">
    <text evidence="3">The sequence shown here is derived from an EMBL/GenBank/DDBJ whole genome shotgun (WGS) entry which is preliminary data.</text>
</comment>
<sequence length="791" mass="85292">MLSQTCLSAPASEGHLEASAKLLGQLCSRCNAHRAHRATASLSRFNTSYAAAAQGVLERAPPAVELHSPADAGRQQYVPSQNMPQPGHASYLDEGGLERASFHRSLLQAAQSGDTAGAERTLHAMAAAGLPPGPRAWHALVFAYARAGNAEGSLKAIQNESQAGVDPLPETYTTLMVAMLAEGNMTRAEQVLQSVSRTQVPVFPCWSLLVSGLFKQGFLEHGQALLEQGVAGGLQPDGQILEELINCLCRKEMHGAAYKAVTETMKEYSVAPELKHVTPVVHLYAAAGQYDQARRLISDVSREHMAVSNIAVYNAFLKGAVDHRSTQSARGLPSEGFSEELMDLRGELAQVNLSPSTETFALMTELYVLAGDVKASTEAFLGTSGNGRTTRRSRATSLVQQSAAGKLLRFLAQQGQPDPLLSVLRAVDADALPVPADAMQDTDAEGRSFLTCWLPLWTQLQQPAAPSMPEGGLMQQHEQLERREIIDGVLIGAGNCAIAEDGSVISPSKMTVDQIRAELTARHLPLDGKRKEIYKRLQAARRAMPTDIIATQKQRVAKLQEKKSKAIATATLQQEEDDKDGGSKKKVVKLHAEQTVHGRLVKTWIQAKTMDEAALNPAPVRTEVIGADNASKPMSISAGQKGDGEAVEADGDEDDAHDFSHRQARATEAASPLMRLVSSFVSMAASLKTRPTEADFREVLQVVEPEDPSVVGIAKHLADMLLEAHSYLPRDTVQQLQRACIELCLKVGKPLMAEQILREAADRNYPMEPGTQQAVEQATSQLRANLPLAAS</sequence>
<feature type="domain" description="SAP" evidence="2">
    <location>
        <begin position="507"/>
        <end position="541"/>
    </location>
</feature>
<dbReference type="SUPFAM" id="SSF68906">
    <property type="entry name" value="SAP domain"/>
    <property type="match status" value="1"/>
</dbReference>
<dbReference type="AlphaFoldDB" id="A0AAW1RH74"/>
<feature type="region of interest" description="Disordered" evidence="1">
    <location>
        <begin position="629"/>
        <end position="657"/>
    </location>
</feature>
<dbReference type="PANTHER" id="PTHR47939:SF5">
    <property type="entry name" value="PENTACOTRIPEPTIDE-REPEAT REGION OF PRORP DOMAIN-CONTAINING PROTEIN"/>
    <property type="match status" value="1"/>
</dbReference>
<dbReference type="InterPro" id="IPR003034">
    <property type="entry name" value="SAP_dom"/>
</dbReference>
<dbReference type="SMART" id="SM00513">
    <property type="entry name" value="SAP"/>
    <property type="match status" value="1"/>
</dbReference>
<protein>
    <recommendedName>
        <fullName evidence="2">SAP domain-containing protein</fullName>
    </recommendedName>
</protein>
<dbReference type="EMBL" id="JALJOS010000011">
    <property type="protein sequence ID" value="KAK9833020.1"/>
    <property type="molecule type" value="Genomic_DNA"/>
</dbReference>
<dbReference type="Proteomes" id="UP001438707">
    <property type="component" value="Unassembled WGS sequence"/>
</dbReference>
<dbReference type="Pfam" id="PF02037">
    <property type="entry name" value="SAP"/>
    <property type="match status" value="1"/>
</dbReference>
<dbReference type="Gene3D" id="1.10.720.30">
    <property type="entry name" value="SAP domain"/>
    <property type="match status" value="1"/>
</dbReference>
<feature type="compositionally biased region" description="Acidic residues" evidence="1">
    <location>
        <begin position="645"/>
        <end position="656"/>
    </location>
</feature>
<reference evidence="3 4" key="1">
    <citation type="journal article" date="2024" name="Nat. Commun.">
        <title>Phylogenomics reveals the evolutionary origins of lichenization in chlorophyte algae.</title>
        <authorList>
            <person name="Puginier C."/>
            <person name="Libourel C."/>
            <person name="Otte J."/>
            <person name="Skaloud P."/>
            <person name="Haon M."/>
            <person name="Grisel S."/>
            <person name="Petersen M."/>
            <person name="Berrin J.G."/>
            <person name="Delaux P.M."/>
            <person name="Dal Grande F."/>
            <person name="Keller J."/>
        </authorList>
    </citation>
    <scope>NUCLEOTIDE SEQUENCE [LARGE SCALE GENOMIC DNA]</scope>
    <source>
        <strain evidence="3 4">SAG 2145</strain>
    </source>
</reference>
<dbReference type="InterPro" id="IPR011990">
    <property type="entry name" value="TPR-like_helical_dom_sf"/>
</dbReference>
<dbReference type="PANTHER" id="PTHR47939">
    <property type="entry name" value="MEMBRANE-ASSOCIATED SALT-INDUCIBLE PROTEIN-LIKE"/>
    <property type="match status" value="1"/>
</dbReference>
<evidence type="ECO:0000256" key="1">
    <source>
        <dbReference type="SAM" id="MobiDB-lite"/>
    </source>
</evidence>
<dbReference type="InterPro" id="IPR036361">
    <property type="entry name" value="SAP_dom_sf"/>
</dbReference>
<name>A0AAW1RH74_9CHLO</name>